<dbReference type="InterPro" id="IPR001356">
    <property type="entry name" value="HD"/>
</dbReference>
<keyword evidence="8 9" id="KW-0539">Nucleus</keyword>
<dbReference type="SMART" id="SM00132">
    <property type="entry name" value="LIM"/>
    <property type="match status" value="1"/>
</dbReference>
<evidence type="ECO:0000256" key="11">
    <source>
        <dbReference type="RuleBase" id="RU000682"/>
    </source>
</evidence>
<evidence type="ECO:0000313" key="15">
    <source>
        <dbReference type="EMBL" id="TNN13575.1"/>
    </source>
</evidence>
<evidence type="ECO:0000259" key="14">
    <source>
        <dbReference type="PROSITE" id="PS50071"/>
    </source>
</evidence>
<feature type="DNA-binding region" description="Homeobox" evidence="9">
    <location>
        <begin position="374"/>
        <end position="433"/>
    </location>
</feature>
<feature type="compositionally biased region" description="Basic and acidic residues" evidence="12">
    <location>
        <begin position="47"/>
        <end position="59"/>
    </location>
</feature>
<dbReference type="EMBL" id="SKCS01000187">
    <property type="protein sequence ID" value="TNN13575.1"/>
    <property type="molecule type" value="Genomic_DNA"/>
</dbReference>
<dbReference type="AlphaFoldDB" id="A0A4Z2DAR6"/>
<dbReference type="SMART" id="SM00389">
    <property type="entry name" value="HOX"/>
    <property type="match status" value="1"/>
</dbReference>
<keyword evidence="2 10" id="KW-0479">Metal-binding</keyword>
<evidence type="ECO:0000259" key="13">
    <source>
        <dbReference type="PROSITE" id="PS50023"/>
    </source>
</evidence>
<dbReference type="GO" id="GO:0046872">
    <property type="term" value="F:metal ion binding"/>
    <property type="evidence" value="ECO:0007669"/>
    <property type="project" value="UniProtKB-KW"/>
</dbReference>
<keyword evidence="4 10" id="KW-0862">Zinc</keyword>
<comment type="subcellular location">
    <subcellularLocation>
        <location evidence="1 9 11">Nucleus</location>
    </subcellularLocation>
</comment>
<dbReference type="InterPro" id="IPR009057">
    <property type="entry name" value="Homeodomain-like_sf"/>
</dbReference>
<dbReference type="PROSITE" id="PS00478">
    <property type="entry name" value="LIM_DOMAIN_1"/>
    <property type="match status" value="1"/>
</dbReference>
<dbReference type="GO" id="GO:0000981">
    <property type="term" value="F:DNA-binding transcription factor activity, RNA polymerase II-specific"/>
    <property type="evidence" value="ECO:0007669"/>
    <property type="project" value="TreeGrafter"/>
</dbReference>
<dbReference type="Proteomes" id="UP000311919">
    <property type="component" value="Unassembled WGS sequence"/>
</dbReference>
<evidence type="ECO:0000256" key="7">
    <source>
        <dbReference type="ARBA" id="ARBA00023155"/>
    </source>
</evidence>
<reference evidence="15 16" key="1">
    <citation type="submission" date="2019-03" db="EMBL/GenBank/DDBJ databases">
        <title>An improved genome assembly of the fluke Schistosoma japonicum.</title>
        <authorList>
            <person name="Hu W."/>
            <person name="Luo F."/>
            <person name="Yin M."/>
            <person name="Mo X."/>
            <person name="Sun C."/>
            <person name="Wu Q."/>
            <person name="Zhu B."/>
            <person name="Xiang M."/>
            <person name="Wang J."/>
            <person name="Wang Y."/>
            <person name="Zhang T."/>
            <person name="Xu B."/>
            <person name="Zheng H."/>
            <person name="Feng Z."/>
        </authorList>
    </citation>
    <scope>NUCLEOTIDE SEQUENCE [LARGE SCALE GENOMIC DNA]</scope>
    <source>
        <strain evidence="15">HuSjv2</strain>
        <tissue evidence="15">Worms</tissue>
    </source>
</reference>
<dbReference type="PROSITE" id="PS50023">
    <property type="entry name" value="LIM_DOMAIN_2"/>
    <property type="match status" value="1"/>
</dbReference>
<dbReference type="GO" id="GO:0000977">
    <property type="term" value="F:RNA polymerase II transcription regulatory region sequence-specific DNA binding"/>
    <property type="evidence" value="ECO:0007669"/>
    <property type="project" value="TreeGrafter"/>
</dbReference>
<dbReference type="GO" id="GO:0005634">
    <property type="term" value="C:nucleus"/>
    <property type="evidence" value="ECO:0007669"/>
    <property type="project" value="UniProtKB-SubCell"/>
</dbReference>
<keyword evidence="7 9" id="KW-0371">Homeobox</keyword>
<evidence type="ECO:0000256" key="5">
    <source>
        <dbReference type="ARBA" id="ARBA00023038"/>
    </source>
</evidence>
<feature type="domain" description="Homeobox" evidence="14">
    <location>
        <begin position="372"/>
        <end position="432"/>
    </location>
</feature>
<dbReference type="InterPro" id="IPR050453">
    <property type="entry name" value="LIM_Homeobox_TF"/>
</dbReference>
<feature type="compositionally biased region" description="Low complexity" evidence="12">
    <location>
        <begin position="60"/>
        <end position="70"/>
    </location>
</feature>
<evidence type="ECO:0000256" key="2">
    <source>
        <dbReference type="ARBA" id="ARBA00022723"/>
    </source>
</evidence>
<dbReference type="PANTHER" id="PTHR24208">
    <property type="entry name" value="LIM/HOMEOBOX PROTEIN LHX"/>
    <property type="match status" value="1"/>
</dbReference>
<evidence type="ECO:0000256" key="4">
    <source>
        <dbReference type="ARBA" id="ARBA00022833"/>
    </source>
</evidence>
<dbReference type="STRING" id="6182.A0A4Z2DAR6"/>
<keyword evidence="16" id="KW-1185">Reference proteome</keyword>
<dbReference type="PROSITE" id="PS50071">
    <property type="entry name" value="HOMEOBOX_2"/>
    <property type="match status" value="1"/>
</dbReference>
<keyword evidence="5 10" id="KW-0440">LIM domain</keyword>
<dbReference type="SUPFAM" id="SSF46689">
    <property type="entry name" value="Homeodomain-like"/>
    <property type="match status" value="1"/>
</dbReference>
<protein>
    <submittedName>
        <fullName evidence="15">LIM/homeobox protein</fullName>
    </submittedName>
</protein>
<dbReference type="Pfam" id="PF00046">
    <property type="entry name" value="Homeodomain"/>
    <property type="match status" value="1"/>
</dbReference>
<evidence type="ECO:0000256" key="1">
    <source>
        <dbReference type="ARBA" id="ARBA00004123"/>
    </source>
</evidence>
<gene>
    <name evidence="15" type="ORF">EWB00_002807</name>
</gene>
<keyword evidence="3" id="KW-0677">Repeat</keyword>
<feature type="domain" description="LIM zinc-binding" evidence="13">
    <location>
        <begin position="139"/>
        <end position="201"/>
    </location>
</feature>
<dbReference type="Pfam" id="PF00412">
    <property type="entry name" value="LIM"/>
    <property type="match status" value="1"/>
</dbReference>
<evidence type="ECO:0000313" key="16">
    <source>
        <dbReference type="Proteomes" id="UP000311919"/>
    </source>
</evidence>
<dbReference type="GO" id="GO:0030182">
    <property type="term" value="P:neuron differentiation"/>
    <property type="evidence" value="ECO:0007669"/>
    <property type="project" value="TreeGrafter"/>
</dbReference>
<evidence type="ECO:0000256" key="8">
    <source>
        <dbReference type="ARBA" id="ARBA00023242"/>
    </source>
</evidence>
<keyword evidence="6 9" id="KW-0238">DNA-binding</keyword>
<evidence type="ECO:0000256" key="6">
    <source>
        <dbReference type="ARBA" id="ARBA00023125"/>
    </source>
</evidence>
<dbReference type="PANTHER" id="PTHR24208:SF127">
    <property type="entry name" value="LIM_HOMEOBOX PROTEIN AWH"/>
    <property type="match status" value="1"/>
</dbReference>
<evidence type="ECO:0000256" key="12">
    <source>
        <dbReference type="SAM" id="MobiDB-lite"/>
    </source>
</evidence>
<evidence type="ECO:0000256" key="3">
    <source>
        <dbReference type="ARBA" id="ARBA00022737"/>
    </source>
</evidence>
<dbReference type="CDD" id="cd00086">
    <property type="entry name" value="homeodomain"/>
    <property type="match status" value="1"/>
</dbReference>
<accession>A0A4Z2DAR6</accession>
<comment type="caution">
    <text evidence="15">The sequence shown here is derived from an EMBL/GenBank/DDBJ whole genome shotgun (WGS) entry which is preliminary data.</text>
</comment>
<name>A0A4Z2DAR6_SCHJA</name>
<evidence type="ECO:0000256" key="9">
    <source>
        <dbReference type="PROSITE-ProRule" id="PRU00108"/>
    </source>
</evidence>
<sequence length="654" mass="74832">MLSEEDKKRNSKELCHNDLHCRGCNRQIHDRVLILLVKKSKSSNHKVKNEQIKYDKESKLSSSSTSTSSSSLTSLYVNSQKTNSNHYSRELQYLNQSETYHIHCLNCFECGDRLSFNDEKCWIHQENKVICINCRVKYKHCGRCQLQVSEDMKVHKLNHIPYHLTCFTCFQCDRQLYQGDKYGIFNNDVLCYEHYLTKCLSCKMINYNIDSMSNINSIHSNKLTEFLSEQENFTNCINEEKINQKFNQDHIHLNNNNKADRMTIMTTNCSTTSTSPPLNQSIYSNETTDKFFISSNYPTVNNLQNISNVSTTSIFTNMNRIENCQSTDNWCSLDESMLSEEILLSNGDVSLTLTENGHSIDSSTSSNCSVHSKSKRIRTSFTPDQLAILQANFDIEANPDGQELERIAGVAKLNKRVTQVWFQNARARKKKIECRGTLGGQHDQISYNSLTCCLSDSMGIEEFYDNSKENIPSINNVTNENLSINNDGMDSSQIYEREFTCKVNCYDELSHITNNDNNMSSENNTGKHFSHFRFKPDPMFINDYCIISNGNETNFTNSNSNNMEHDIIMNRLFPNHNSFGKIPFSSTNESCMPIINTIPHQYEQSEMKNAEKNSMSEKNAMTTIALNTTGANKISTPTTHVNVGDVNTLKICIH</sequence>
<dbReference type="OrthoDB" id="10068367at2759"/>
<dbReference type="InterPro" id="IPR001781">
    <property type="entry name" value="Znf_LIM"/>
</dbReference>
<organism evidence="15 16">
    <name type="scientific">Schistosoma japonicum</name>
    <name type="common">Blood fluke</name>
    <dbReference type="NCBI Taxonomy" id="6182"/>
    <lineage>
        <taxon>Eukaryota</taxon>
        <taxon>Metazoa</taxon>
        <taxon>Spiralia</taxon>
        <taxon>Lophotrochozoa</taxon>
        <taxon>Platyhelminthes</taxon>
        <taxon>Trematoda</taxon>
        <taxon>Digenea</taxon>
        <taxon>Strigeidida</taxon>
        <taxon>Schistosomatoidea</taxon>
        <taxon>Schistosomatidae</taxon>
        <taxon>Schistosoma</taxon>
    </lineage>
</organism>
<proteinExistence type="predicted"/>
<dbReference type="Gene3D" id="1.10.10.60">
    <property type="entry name" value="Homeodomain-like"/>
    <property type="match status" value="1"/>
</dbReference>
<dbReference type="Gene3D" id="2.10.110.10">
    <property type="entry name" value="Cysteine Rich Protein"/>
    <property type="match status" value="2"/>
</dbReference>
<evidence type="ECO:0000256" key="10">
    <source>
        <dbReference type="PROSITE-ProRule" id="PRU00125"/>
    </source>
</evidence>
<feature type="region of interest" description="Disordered" evidence="12">
    <location>
        <begin position="47"/>
        <end position="70"/>
    </location>
</feature>